<gene>
    <name evidence="2" type="ORF">Aru02nite_31920</name>
</gene>
<sequence>MGRTHRTGRRRVALFGGIAVAVTVVSALFATQAMAATATVHTSSGASLAVHAGPHTSSKVVGSVRSGAAVTIRCQTSGDTVTGKYGTSRLWDRIPAGYITDTYVYTGSDKRVAPACATSSATACSTAGTGDPRSCAKAVAWAKSHETRTYHKDYYRRCDHIMGLAYGFGASGSETAYVHWKQVPARFKHAGSTSVPAGGLAFFSGGAGHVMISIGGGKFVSNDIHGNGTLTVTTIGEIKSKWGKPYLGWTQPWFKANH</sequence>
<organism evidence="2 3">
    <name type="scientific">Actinocatenispora rupis</name>
    <dbReference type="NCBI Taxonomy" id="519421"/>
    <lineage>
        <taxon>Bacteria</taxon>
        <taxon>Bacillati</taxon>
        <taxon>Actinomycetota</taxon>
        <taxon>Actinomycetes</taxon>
        <taxon>Micromonosporales</taxon>
        <taxon>Micromonosporaceae</taxon>
        <taxon>Actinocatenispora</taxon>
    </lineage>
</organism>
<dbReference type="RefSeq" id="WP_203658275.1">
    <property type="nucleotide sequence ID" value="NZ_BAAAZM010000009.1"/>
</dbReference>
<feature type="chain" id="PRO_5035178466" description="SH3 domain-containing protein" evidence="1">
    <location>
        <begin position="36"/>
        <end position="258"/>
    </location>
</feature>
<name>A0A8J3JCH3_9ACTN</name>
<comment type="caution">
    <text evidence="2">The sequence shown here is derived from an EMBL/GenBank/DDBJ whole genome shotgun (WGS) entry which is preliminary data.</text>
</comment>
<evidence type="ECO:0008006" key="4">
    <source>
        <dbReference type="Google" id="ProtNLM"/>
    </source>
</evidence>
<accession>A0A8J3JCH3</accession>
<reference evidence="2" key="1">
    <citation type="submission" date="2021-01" db="EMBL/GenBank/DDBJ databases">
        <title>Whole genome shotgun sequence of Actinocatenispora rupis NBRC 107355.</title>
        <authorList>
            <person name="Komaki H."/>
            <person name="Tamura T."/>
        </authorList>
    </citation>
    <scope>NUCLEOTIDE SEQUENCE</scope>
    <source>
        <strain evidence="2">NBRC 107355</strain>
    </source>
</reference>
<keyword evidence="1" id="KW-0732">Signal</keyword>
<proteinExistence type="predicted"/>
<dbReference type="EMBL" id="BOMB01000017">
    <property type="protein sequence ID" value="GID12303.1"/>
    <property type="molecule type" value="Genomic_DNA"/>
</dbReference>
<keyword evidence="3" id="KW-1185">Reference proteome</keyword>
<dbReference type="AlphaFoldDB" id="A0A8J3JCH3"/>
<evidence type="ECO:0000313" key="2">
    <source>
        <dbReference type="EMBL" id="GID12303.1"/>
    </source>
</evidence>
<dbReference type="Proteomes" id="UP000612808">
    <property type="component" value="Unassembled WGS sequence"/>
</dbReference>
<protein>
    <recommendedName>
        <fullName evidence="4">SH3 domain-containing protein</fullName>
    </recommendedName>
</protein>
<evidence type="ECO:0000313" key="3">
    <source>
        <dbReference type="Proteomes" id="UP000612808"/>
    </source>
</evidence>
<feature type="signal peptide" evidence="1">
    <location>
        <begin position="1"/>
        <end position="35"/>
    </location>
</feature>
<evidence type="ECO:0000256" key="1">
    <source>
        <dbReference type="SAM" id="SignalP"/>
    </source>
</evidence>